<gene>
    <name evidence="1" type="ordered locus">MTR_4g132115</name>
</gene>
<organism evidence="1 3">
    <name type="scientific">Medicago truncatula</name>
    <name type="common">Barrel medic</name>
    <name type="synonym">Medicago tribuloides</name>
    <dbReference type="NCBI Taxonomy" id="3880"/>
    <lineage>
        <taxon>Eukaryota</taxon>
        <taxon>Viridiplantae</taxon>
        <taxon>Streptophyta</taxon>
        <taxon>Embryophyta</taxon>
        <taxon>Tracheophyta</taxon>
        <taxon>Spermatophyta</taxon>
        <taxon>Magnoliopsida</taxon>
        <taxon>eudicotyledons</taxon>
        <taxon>Gunneridae</taxon>
        <taxon>Pentapetalae</taxon>
        <taxon>rosids</taxon>
        <taxon>fabids</taxon>
        <taxon>Fabales</taxon>
        <taxon>Fabaceae</taxon>
        <taxon>Papilionoideae</taxon>
        <taxon>50 kb inversion clade</taxon>
        <taxon>NPAAA clade</taxon>
        <taxon>Hologalegina</taxon>
        <taxon>IRL clade</taxon>
        <taxon>Trifolieae</taxon>
        <taxon>Medicago</taxon>
    </lineage>
</organism>
<accession>A0A072UTG1</accession>
<dbReference type="AlphaFoldDB" id="A0A072UTG1"/>
<dbReference type="InterPro" id="IPR032675">
    <property type="entry name" value="LRR_dom_sf"/>
</dbReference>
<reference evidence="1 3" key="1">
    <citation type="journal article" date="2011" name="Nature">
        <title>The Medicago genome provides insight into the evolution of rhizobial symbioses.</title>
        <authorList>
            <person name="Young N.D."/>
            <person name="Debelle F."/>
            <person name="Oldroyd G.E."/>
            <person name="Geurts R."/>
            <person name="Cannon S.B."/>
            <person name="Udvardi M.K."/>
            <person name="Benedito V.A."/>
            <person name="Mayer K.F."/>
            <person name="Gouzy J."/>
            <person name="Schoof H."/>
            <person name="Van de Peer Y."/>
            <person name="Proost S."/>
            <person name="Cook D.R."/>
            <person name="Meyers B.C."/>
            <person name="Spannagl M."/>
            <person name="Cheung F."/>
            <person name="De Mita S."/>
            <person name="Krishnakumar V."/>
            <person name="Gundlach H."/>
            <person name="Zhou S."/>
            <person name="Mudge J."/>
            <person name="Bharti A.K."/>
            <person name="Murray J.D."/>
            <person name="Naoumkina M.A."/>
            <person name="Rosen B."/>
            <person name="Silverstein K.A."/>
            <person name="Tang H."/>
            <person name="Rombauts S."/>
            <person name="Zhao P.X."/>
            <person name="Zhou P."/>
            <person name="Barbe V."/>
            <person name="Bardou P."/>
            <person name="Bechner M."/>
            <person name="Bellec A."/>
            <person name="Berger A."/>
            <person name="Berges H."/>
            <person name="Bidwell S."/>
            <person name="Bisseling T."/>
            <person name="Choisne N."/>
            <person name="Couloux A."/>
            <person name="Denny R."/>
            <person name="Deshpande S."/>
            <person name="Dai X."/>
            <person name="Doyle J.J."/>
            <person name="Dudez A.M."/>
            <person name="Farmer A.D."/>
            <person name="Fouteau S."/>
            <person name="Franken C."/>
            <person name="Gibelin C."/>
            <person name="Gish J."/>
            <person name="Goldstein S."/>
            <person name="Gonzalez A.J."/>
            <person name="Green P.J."/>
            <person name="Hallab A."/>
            <person name="Hartog M."/>
            <person name="Hua A."/>
            <person name="Humphray S.J."/>
            <person name="Jeong D.H."/>
            <person name="Jing Y."/>
            <person name="Jocker A."/>
            <person name="Kenton S.M."/>
            <person name="Kim D.J."/>
            <person name="Klee K."/>
            <person name="Lai H."/>
            <person name="Lang C."/>
            <person name="Lin S."/>
            <person name="Macmil S.L."/>
            <person name="Magdelenat G."/>
            <person name="Matthews L."/>
            <person name="McCorrison J."/>
            <person name="Monaghan E.L."/>
            <person name="Mun J.H."/>
            <person name="Najar F.Z."/>
            <person name="Nicholson C."/>
            <person name="Noirot C."/>
            <person name="O'Bleness M."/>
            <person name="Paule C.R."/>
            <person name="Poulain J."/>
            <person name="Prion F."/>
            <person name="Qin B."/>
            <person name="Qu C."/>
            <person name="Retzel E.F."/>
            <person name="Riddle C."/>
            <person name="Sallet E."/>
            <person name="Samain S."/>
            <person name="Samson N."/>
            <person name="Sanders I."/>
            <person name="Saurat O."/>
            <person name="Scarpelli C."/>
            <person name="Schiex T."/>
            <person name="Segurens B."/>
            <person name="Severin A.J."/>
            <person name="Sherrier D.J."/>
            <person name="Shi R."/>
            <person name="Sims S."/>
            <person name="Singer S.R."/>
            <person name="Sinharoy S."/>
            <person name="Sterck L."/>
            <person name="Viollet A."/>
            <person name="Wang B.B."/>
            <person name="Wang K."/>
            <person name="Wang M."/>
            <person name="Wang X."/>
            <person name="Warfsmann J."/>
            <person name="Weissenbach J."/>
            <person name="White D.D."/>
            <person name="White J.D."/>
            <person name="Wiley G.B."/>
            <person name="Wincker P."/>
            <person name="Xing Y."/>
            <person name="Yang L."/>
            <person name="Yao Z."/>
            <person name="Ying F."/>
            <person name="Zhai J."/>
            <person name="Zhou L."/>
            <person name="Zuber A."/>
            <person name="Denarie J."/>
            <person name="Dixon R.A."/>
            <person name="May G.D."/>
            <person name="Schwartz D.C."/>
            <person name="Rogers J."/>
            <person name="Quetier F."/>
            <person name="Town C.D."/>
            <person name="Roe B.A."/>
        </authorList>
    </citation>
    <scope>NUCLEOTIDE SEQUENCE [LARGE SCALE GENOMIC DNA]</scope>
    <source>
        <strain evidence="1">A17</strain>
        <strain evidence="2 3">cv. Jemalong A17</strain>
    </source>
</reference>
<dbReference type="EnsemblPlants" id="KEH32641">
    <property type="protein sequence ID" value="KEH32641"/>
    <property type="gene ID" value="MTR_4g132115"/>
</dbReference>
<dbReference type="HOGENOM" id="CLU_2486799_0_0_1"/>
<sequence>MAEKLTLAHKNLRDLSSNKFEGSIPSQFGGLRSLKSLNLPIICLLVSYQLNEEQGGFNFDFDYGLQIRVNEEQGDFDSNLLHLCVSI</sequence>
<proteinExistence type="predicted"/>
<dbReference type="SUPFAM" id="SSF52058">
    <property type="entry name" value="L domain-like"/>
    <property type="match status" value="1"/>
</dbReference>
<reference evidence="1 3" key="2">
    <citation type="journal article" date="2014" name="BMC Genomics">
        <title>An improved genome release (version Mt4.0) for the model legume Medicago truncatula.</title>
        <authorList>
            <person name="Tang H."/>
            <person name="Krishnakumar V."/>
            <person name="Bidwell S."/>
            <person name="Rosen B."/>
            <person name="Chan A."/>
            <person name="Zhou S."/>
            <person name="Gentzbittel L."/>
            <person name="Childs K.L."/>
            <person name="Yandell M."/>
            <person name="Gundlach H."/>
            <person name="Mayer K.F."/>
            <person name="Schwartz D.C."/>
            <person name="Town C.D."/>
        </authorList>
    </citation>
    <scope>GENOME REANNOTATION</scope>
    <source>
        <strain evidence="1">A17</strain>
        <strain evidence="2 3">cv. Jemalong A17</strain>
    </source>
</reference>
<dbReference type="Proteomes" id="UP000002051">
    <property type="component" value="Chromosome 4"/>
</dbReference>
<protein>
    <submittedName>
        <fullName evidence="1 2">Uncharacterized protein</fullName>
    </submittedName>
</protein>
<evidence type="ECO:0000313" key="3">
    <source>
        <dbReference type="Proteomes" id="UP000002051"/>
    </source>
</evidence>
<name>A0A072UTG1_MEDTR</name>
<evidence type="ECO:0000313" key="2">
    <source>
        <dbReference type="EnsemblPlants" id="KEH32641"/>
    </source>
</evidence>
<reference evidence="2" key="3">
    <citation type="submission" date="2015-04" db="UniProtKB">
        <authorList>
            <consortium name="EnsemblPlants"/>
        </authorList>
    </citation>
    <scope>IDENTIFICATION</scope>
    <source>
        <strain evidence="2">cv. Jemalong A17</strain>
    </source>
</reference>
<dbReference type="EMBL" id="CM001220">
    <property type="protein sequence ID" value="KEH32641.1"/>
    <property type="molecule type" value="Genomic_DNA"/>
</dbReference>
<keyword evidence="3" id="KW-1185">Reference proteome</keyword>
<evidence type="ECO:0000313" key="1">
    <source>
        <dbReference type="EMBL" id="KEH32641.1"/>
    </source>
</evidence>
<dbReference type="Gene3D" id="3.80.10.10">
    <property type="entry name" value="Ribonuclease Inhibitor"/>
    <property type="match status" value="1"/>
</dbReference>